<dbReference type="InterPro" id="IPR036396">
    <property type="entry name" value="Cyt_P450_sf"/>
</dbReference>
<dbReference type="PRINTS" id="PR00463">
    <property type="entry name" value="EP450I"/>
</dbReference>
<keyword evidence="5 13" id="KW-0349">Heme</keyword>
<comment type="cofactor">
    <cofactor evidence="1 13">
        <name>heme</name>
        <dbReference type="ChEBI" id="CHEBI:30413"/>
    </cofactor>
</comment>
<dbReference type="InterPro" id="IPR002401">
    <property type="entry name" value="Cyt_P450_E_grp-I"/>
</dbReference>
<dbReference type="GO" id="GO:0016705">
    <property type="term" value="F:oxidoreductase activity, acting on paired donors, with incorporation or reduction of molecular oxygen"/>
    <property type="evidence" value="ECO:0007669"/>
    <property type="project" value="InterPro"/>
</dbReference>
<evidence type="ECO:0000256" key="13">
    <source>
        <dbReference type="PIRSR" id="PIRSR602401-1"/>
    </source>
</evidence>
<evidence type="ECO:0000256" key="3">
    <source>
        <dbReference type="ARBA" id="ARBA00004721"/>
    </source>
</evidence>
<keyword evidence="16" id="KW-1185">Reference proteome</keyword>
<dbReference type="InterPro" id="IPR001128">
    <property type="entry name" value="Cyt_P450"/>
</dbReference>
<keyword evidence="7 13" id="KW-0479">Metal-binding</keyword>
<protein>
    <submittedName>
        <fullName evidence="15">Cytochrome P450</fullName>
    </submittedName>
</protein>
<name>A0A8H6Y9F2_9AGAR</name>
<keyword evidence="12 14" id="KW-0472">Membrane</keyword>
<feature type="binding site" description="axial binding residue" evidence="13">
    <location>
        <position position="466"/>
    </location>
    <ligand>
        <name>heme</name>
        <dbReference type="ChEBI" id="CHEBI:30413"/>
    </ligand>
    <ligandPart>
        <name>Fe</name>
        <dbReference type="ChEBI" id="CHEBI:18248"/>
    </ligandPart>
</feature>
<keyword evidence="9" id="KW-0560">Oxidoreductase</keyword>
<sequence length="524" mass="57946">MTLSALPRLFCSSSYQVLMVSFVPIAATGVGAILLIYVVRYISYKLSVRGKLPIAPKNEASWWLGHDYLVAKNEVGVEYGRWTRMLGPVFRIKSALWQDEVVIISDHAAVKHIFGQAYTYIKSPAFQPVVVKVVGRGVVWAEGEEHKFQRKMVSPAFSISAVKKMAPRVMTCVERLIQRMQNDCKNGGVFNMCDYIPAVTLDIIGTVGFGYDFGPESPEGKAILDAWHTDVALFSSFAGFLAPIVIGVAPWITKLPIKELTEDSTAKKVIHQVGRKMLQEPPNLDGTDMFSILRRLDDATLLDNILSFFMAGFETTSGTIQLILHDLAQHPDVQNKLRQEILAVDSSDIDVIESLPYLDAVTREGLRLHPSARDTHRIAIHDDMIPLKNPVTLSNGENVTSLPVKAGEGFIIPFLVLNTDPTVWGPHADQFIPERWLKGGSNPPADELPRGPWGNVSNFVDGPRHCIGWRLAVQEIKLITAAIVKNFELKDTGATVKKFISPAVQPFTDGKAAYLPLGIVPIHH</sequence>
<dbReference type="Gene3D" id="1.10.630.10">
    <property type="entry name" value="Cytochrome P450"/>
    <property type="match status" value="1"/>
</dbReference>
<organism evidence="15 16">
    <name type="scientific">Mycena venus</name>
    <dbReference type="NCBI Taxonomy" id="2733690"/>
    <lineage>
        <taxon>Eukaryota</taxon>
        <taxon>Fungi</taxon>
        <taxon>Dikarya</taxon>
        <taxon>Basidiomycota</taxon>
        <taxon>Agaricomycotina</taxon>
        <taxon>Agaricomycetes</taxon>
        <taxon>Agaricomycetidae</taxon>
        <taxon>Agaricales</taxon>
        <taxon>Marasmiineae</taxon>
        <taxon>Mycenaceae</taxon>
        <taxon>Mycena</taxon>
    </lineage>
</organism>
<dbReference type="PANTHER" id="PTHR24305:SF166">
    <property type="entry name" value="CYTOCHROME P450 12A4, MITOCHONDRIAL-RELATED"/>
    <property type="match status" value="1"/>
</dbReference>
<dbReference type="GO" id="GO:0005506">
    <property type="term" value="F:iron ion binding"/>
    <property type="evidence" value="ECO:0007669"/>
    <property type="project" value="InterPro"/>
</dbReference>
<dbReference type="GO" id="GO:0020037">
    <property type="term" value="F:heme binding"/>
    <property type="evidence" value="ECO:0007669"/>
    <property type="project" value="InterPro"/>
</dbReference>
<keyword evidence="11" id="KW-0503">Monooxygenase</keyword>
<comment type="caution">
    <text evidence="15">The sequence shown here is derived from an EMBL/GenBank/DDBJ whole genome shotgun (WGS) entry which is preliminary data.</text>
</comment>
<comment type="similarity">
    <text evidence="4">Belongs to the cytochrome P450 family.</text>
</comment>
<keyword evidence="6 14" id="KW-0812">Transmembrane</keyword>
<comment type="subcellular location">
    <subcellularLocation>
        <location evidence="2">Membrane</location>
    </subcellularLocation>
</comment>
<evidence type="ECO:0000256" key="8">
    <source>
        <dbReference type="ARBA" id="ARBA00022989"/>
    </source>
</evidence>
<evidence type="ECO:0000256" key="1">
    <source>
        <dbReference type="ARBA" id="ARBA00001971"/>
    </source>
</evidence>
<keyword evidence="10 13" id="KW-0408">Iron</keyword>
<evidence type="ECO:0000256" key="2">
    <source>
        <dbReference type="ARBA" id="ARBA00004370"/>
    </source>
</evidence>
<proteinExistence type="inferred from homology"/>
<dbReference type="OrthoDB" id="1470350at2759"/>
<comment type="pathway">
    <text evidence="3">Secondary metabolite biosynthesis; terpenoid biosynthesis.</text>
</comment>
<gene>
    <name evidence="15" type="ORF">MVEN_01112300</name>
</gene>
<feature type="transmembrane region" description="Helical" evidence="14">
    <location>
        <begin position="231"/>
        <end position="252"/>
    </location>
</feature>
<dbReference type="InterPro" id="IPR050121">
    <property type="entry name" value="Cytochrome_P450_monoxygenase"/>
</dbReference>
<dbReference type="PANTHER" id="PTHR24305">
    <property type="entry name" value="CYTOCHROME P450"/>
    <property type="match status" value="1"/>
</dbReference>
<dbReference type="AlphaFoldDB" id="A0A8H6Y9F2"/>
<evidence type="ECO:0000256" key="12">
    <source>
        <dbReference type="ARBA" id="ARBA00023136"/>
    </source>
</evidence>
<dbReference type="GO" id="GO:0016020">
    <property type="term" value="C:membrane"/>
    <property type="evidence" value="ECO:0007669"/>
    <property type="project" value="UniProtKB-SubCell"/>
</dbReference>
<evidence type="ECO:0000256" key="5">
    <source>
        <dbReference type="ARBA" id="ARBA00022617"/>
    </source>
</evidence>
<keyword evidence="8 14" id="KW-1133">Transmembrane helix</keyword>
<accession>A0A8H6Y9F2</accession>
<evidence type="ECO:0000256" key="11">
    <source>
        <dbReference type="ARBA" id="ARBA00023033"/>
    </source>
</evidence>
<dbReference type="SUPFAM" id="SSF48264">
    <property type="entry name" value="Cytochrome P450"/>
    <property type="match status" value="1"/>
</dbReference>
<evidence type="ECO:0000256" key="6">
    <source>
        <dbReference type="ARBA" id="ARBA00022692"/>
    </source>
</evidence>
<evidence type="ECO:0000256" key="9">
    <source>
        <dbReference type="ARBA" id="ARBA00023002"/>
    </source>
</evidence>
<dbReference type="Proteomes" id="UP000620124">
    <property type="component" value="Unassembled WGS sequence"/>
</dbReference>
<dbReference type="GO" id="GO:0004497">
    <property type="term" value="F:monooxygenase activity"/>
    <property type="evidence" value="ECO:0007669"/>
    <property type="project" value="UniProtKB-KW"/>
</dbReference>
<dbReference type="PRINTS" id="PR00385">
    <property type="entry name" value="P450"/>
</dbReference>
<evidence type="ECO:0000313" key="15">
    <source>
        <dbReference type="EMBL" id="KAF7354244.1"/>
    </source>
</evidence>
<evidence type="ECO:0000256" key="14">
    <source>
        <dbReference type="SAM" id="Phobius"/>
    </source>
</evidence>
<evidence type="ECO:0000256" key="10">
    <source>
        <dbReference type="ARBA" id="ARBA00023004"/>
    </source>
</evidence>
<reference evidence="15" key="1">
    <citation type="submission" date="2020-05" db="EMBL/GenBank/DDBJ databases">
        <title>Mycena genomes resolve the evolution of fungal bioluminescence.</title>
        <authorList>
            <person name="Tsai I.J."/>
        </authorList>
    </citation>
    <scope>NUCLEOTIDE SEQUENCE</scope>
    <source>
        <strain evidence="15">CCC161011</strain>
    </source>
</reference>
<dbReference type="Pfam" id="PF00067">
    <property type="entry name" value="p450"/>
    <property type="match status" value="1"/>
</dbReference>
<dbReference type="EMBL" id="JACAZI010000008">
    <property type="protein sequence ID" value="KAF7354244.1"/>
    <property type="molecule type" value="Genomic_DNA"/>
</dbReference>
<evidence type="ECO:0000256" key="7">
    <source>
        <dbReference type="ARBA" id="ARBA00022723"/>
    </source>
</evidence>
<evidence type="ECO:0000313" key="16">
    <source>
        <dbReference type="Proteomes" id="UP000620124"/>
    </source>
</evidence>
<evidence type="ECO:0000256" key="4">
    <source>
        <dbReference type="ARBA" id="ARBA00010617"/>
    </source>
</evidence>
<feature type="transmembrane region" description="Helical" evidence="14">
    <location>
        <begin position="15"/>
        <end position="39"/>
    </location>
</feature>